<dbReference type="FunFam" id="2.60.120.260:FF:000027">
    <property type="entry name" value="Beta-glucuronidase"/>
    <property type="match status" value="1"/>
</dbReference>
<gene>
    <name evidence="11" type="ORF">g.10770</name>
</gene>
<dbReference type="GO" id="GO:0005615">
    <property type="term" value="C:extracellular space"/>
    <property type="evidence" value="ECO:0007669"/>
    <property type="project" value="TreeGrafter"/>
</dbReference>
<feature type="chain" id="PRO_5008580083" description="Beta-glucuronidase" evidence="7">
    <location>
        <begin position="27"/>
        <end position="668"/>
    </location>
</feature>
<evidence type="ECO:0000256" key="7">
    <source>
        <dbReference type="SAM" id="SignalP"/>
    </source>
</evidence>
<dbReference type="SUPFAM" id="SSF49303">
    <property type="entry name" value="beta-Galactosidase/glucuronidase domain"/>
    <property type="match status" value="1"/>
</dbReference>
<dbReference type="InterPro" id="IPR006101">
    <property type="entry name" value="Glyco_hydro_2"/>
</dbReference>
<evidence type="ECO:0000259" key="10">
    <source>
        <dbReference type="Pfam" id="PF02837"/>
    </source>
</evidence>
<dbReference type="FunFam" id="3.20.20.80:FF:000029">
    <property type="entry name" value="Beta-glucuronidase"/>
    <property type="match status" value="1"/>
</dbReference>
<dbReference type="GO" id="GO:0030246">
    <property type="term" value="F:carbohydrate binding"/>
    <property type="evidence" value="ECO:0007669"/>
    <property type="project" value="TreeGrafter"/>
</dbReference>
<dbReference type="Pfam" id="PF02836">
    <property type="entry name" value="Glyco_hydro_2_C"/>
    <property type="match status" value="1"/>
</dbReference>
<dbReference type="EC" id="3.2.1.31" evidence="3"/>
<feature type="domain" description="Glycosyl hydrolases family 2 sugar binding" evidence="10">
    <location>
        <begin position="48"/>
        <end position="224"/>
    </location>
</feature>
<feature type="domain" description="Glycoside hydrolase family 2 immunoglobulin-like beta-sandwich" evidence="8">
    <location>
        <begin position="226"/>
        <end position="341"/>
    </location>
</feature>
<accession>A0A1B6C3C4</accession>
<dbReference type="Gene3D" id="2.60.40.10">
    <property type="entry name" value="Immunoglobulins"/>
    <property type="match status" value="1"/>
</dbReference>
<dbReference type="InterPro" id="IPR036156">
    <property type="entry name" value="Beta-gal/glucu_dom_sf"/>
</dbReference>
<evidence type="ECO:0000313" key="11">
    <source>
        <dbReference type="EMBL" id="JAS08011.1"/>
    </source>
</evidence>
<protein>
    <recommendedName>
        <fullName evidence="4">Beta-glucuronidase</fullName>
        <ecNumber evidence="3">3.2.1.31</ecNumber>
    </recommendedName>
</protein>
<dbReference type="NCBIfam" id="NF007538">
    <property type="entry name" value="PRK10150.1"/>
    <property type="match status" value="1"/>
</dbReference>
<dbReference type="PANTHER" id="PTHR10066:SF67">
    <property type="entry name" value="BETA-GLUCURONIDASE"/>
    <property type="match status" value="1"/>
</dbReference>
<dbReference type="GO" id="GO:0004566">
    <property type="term" value="F:beta-glucuronidase activity"/>
    <property type="evidence" value="ECO:0007669"/>
    <property type="project" value="UniProtKB-EC"/>
</dbReference>
<evidence type="ECO:0000256" key="3">
    <source>
        <dbReference type="ARBA" id="ARBA00012761"/>
    </source>
</evidence>
<proteinExistence type="inferred from homology"/>
<reference evidence="11" key="1">
    <citation type="submission" date="2015-12" db="EMBL/GenBank/DDBJ databases">
        <title>De novo transcriptome assembly of four potential Pierce s Disease insect vectors from Arizona vineyards.</title>
        <authorList>
            <person name="Tassone E.E."/>
        </authorList>
    </citation>
    <scope>NUCLEOTIDE SEQUENCE</scope>
</reference>
<dbReference type="Pfam" id="PF00703">
    <property type="entry name" value="Glyco_hydro_2"/>
    <property type="match status" value="1"/>
</dbReference>
<name>A0A1B6C3C4_9HEMI</name>
<evidence type="ECO:0000256" key="5">
    <source>
        <dbReference type="ARBA" id="ARBA00022801"/>
    </source>
</evidence>
<evidence type="ECO:0000259" key="9">
    <source>
        <dbReference type="Pfam" id="PF02836"/>
    </source>
</evidence>
<dbReference type="GO" id="GO:0005975">
    <property type="term" value="P:carbohydrate metabolic process"/>
    <property type="evidence" value="ECO:0007669"/>
    <property type="project" value="InterPro"/>
</dbReference>
<dbReference type="SUPFAM" id="SSF49785">
    <property type="entry name" value="Galactose-binding domain-like"/>
    <property type="match status" value="1"/>
</dbReference>
<dbReference type="GO" id="GO:0019391">
    <property type="term" value="P:glucuronoside catabolic process"/>
    <property type="evidence" value="ECO:0007669"/>
    <property type="project" value="TreeGrafter"/>
</dbReference>
<comment type="function">
    <text evidence="1">Plays an important role in the degradation of dermatan and keratan sulfates.</text>
</comment>
<dbReference type="PANTHER" id="PTHR10066">
    <property type="entry name" value="BETA-GLUCURONIDASE"/>
    <property type="match status" value="1"/>
</dbReference>
<feature type="domain" description="Glycoside hydrolase family 2 catalytic" evidence="9">
    <location>
        <begin position="347"/>
        <end position="641"/>
    </location>
</feature>
<dbReference type="PRINTS" id="PR00132">
    <property type="entry name" value="GLHYDRLASE2"/>
</dbReference>
<dbReference type="InterPro" id="IPR017853">
    <property type="entry name" value="GH"/>
</dbReference>
<organism evidence="11">
    <name type="scientific">Clastoptera arizonana</name>
    <name type="common">Arizona spittle bug</name>
    <dbReference type="NCBI Taxonomy" id="38151"/>
    <lineage>
        <taxon>Eukaryota</taxon>
        <taxon>Metazoa</taxon>
        <taxon>Ecdysozoa</taxon>
        <taxon>Arthropoda</taxon>
        <taxon>Hexapoda</taxon>
        <taxon>Insecta</taxon>
        <taxon>Pterygota</taxon>
        <taxon>Neoptera</taxon>
        <taxon>Paraneoptera</taxon>
        <taxon>Hemiptera</taxon>
        <taxon>Auchenorrhyncha</taxon>
        <taxon>Cercopoidea</taxon>
        <taxon>Clastopteridae</taxon>
        <taxon>Clastoptera</taxon>
    </lineage>
</organism>
<dbReference type="SUPFAM" id="SSF51445">
    <property type="entry name" value="(Trans)glycosidases"/>
    <property type="match status" value="1"/>
</dbReference>
<keyword evidence="7" id="KW-0732">Signal</keyword>
<dbReference type="EMBL" id="GEDC01029287">
    <property type="protein sequence ID" value="JAS08011.1"/>
    <property type="molecule type" value="Transcribed_RNA"/>
</dbReference>
<comment type="similarity">
    <text evidence="2">Belongs to the glycosyl hydrolase 2 family.</text>
</comment>
<dbReference type="Pfam" id="PF02837">
    <property type="entry name" value="Glyco_hydro_2_N"/>
    <property type="match status" value="1"/>
</dbReference>
<dbReference type="InterPro" id="IPR013783">
    <property type="entry name" value="Ig-like_fold"/>
</dbReference>
<evidence type="ECO:0000256" key="6">
    <source>
        <dbReference type="ARBA" id="ARBA00023295"/>
    </source>
</evidence>
<keyword evidence="5" id="KW-0378">Hydrolase</keyword>
<dbReference type="Gene3D" id="3.20.20.80">
    <property type="entry name" value="Glycosidases"/>
    <property type="match status" value="1"/>
</dbReference>
<sequence>MISIKYPVASLAFIFLILVNLSLTSSSVVELPKGGILYPRASESRTVHSLDGVWNFRKSDYPYEGIEARWYERDLKKTGPVIQMPVPSSYNDITEDRDIRDHVGVVWYDRTFFVPDSWRTEGVRVWLRFSSVHYYAQVWVNGQMVVQHEVGHLPFQSEITSVVKFGRKNRVTVYVDNTLTLTTVPQGTLQKIQTNNGSKIVQRYSFDFYNYAGIHRSVHLYTTPSVYIDDITVSTDIEDDRAWLNYELIYRGSLGTDREEINCTVNIIDADGKMVCFETTSILFGDVGGSNITGRIEIPNPKFWWPYGMDTEPGYQYEIQFILQTPEIEKEDIYRLPIGVRKLRWDNQKMYINDKEIYIRGFGKHEDSDIRGKGLDLALAIKDHNLLQWIGANCYRTSHYPYAEEIMDIAEQYGIMIIDEGPSVNTENFTQSELQKHKIAMAELIRRDKNRANVIMWSVANEPRTADPESGPYFGSLVHFLKILDISRPFTVISAQRFNRDRSGQFMDIICFNRYNSWYTEPGKLETIQLAVVTEAENWHRKYNKPVIMAEYGAEAMEGLHIYPDYIWSEEYQVSVLSEHFKAFDTLRQKDFFIGEMIWNFADFKTDQSITRVGGNKKGVFTRQRQPKASAFHVRRRYHQLSNAMDGMPLPKNLYKYTGPTSLGRDDL</sequence>
<dbReference type="InterPro" id="IPR008979">
    <property type="entry name" value="Galactose-bd-like_sf"/>
</dbReference>
<evidence type="ECO:0000259" key="8">
    <source>
        <dbReference type="Pfam" id="PF00703"/>
    </source>
</evidence>
<dbReference type="Gene3D" id="2.60.120.260">
    <property type="entry name" value="Galactose-binding domain-like"/>
    <property type="match status" value="1"/>
</dbReference>
<feature type="signal peptide" evidence="7">
    <location>
        <begin position="1"/>
        <end position="26"/>
    </location>
</feature>
<keyword evidence="6" id="KW-0326">Glycosidase</keyword>
<evidence type="ECO:0000256" key="2">
    <source>
        <dbReference type="ARBA" id="ARBA00007401"/>
    </source>
</evidence>
<evidence type="ECO:0000256" key="4">
    <source>
        <dbReference type="ARBA" id="ARBA00016205"/>
    </source>
</evidence>
<dbReference type="InterPro" id="IPR006102">
    <property type="entry name" value="Ig-like_GH2"/>
</dbReference>
<dbReference type="InterPro" id="IPR006103">
    <property type="entry name" value="Glyco_hydro_2_cat"/>
</dbReference>
<dbReference type="AlphaFoldDB" id="A0A1B6C3C4"/>
<evidence type="ECO:0000256" key="1">
    <source>
        <dbReference type="ARBA" id="ARBA00003025"/>
    </source>
</evidence>
<dbReference type="InterPro" id="IPR006104">
    <property type="entry name" value="Glyco_hydro_2_N"/>
</dbReference>